<dbReference type="PANTHER" id="PTHR44414:SF1">
    <property type="entry name" value="PROTEIN NEDD1"/>
    <property type="match status" value="1"/>
</dbReference>
<dbReference type="GO" id="GO:0000278">
    <property type="term" value="P:mitotic cell cycle"/>
    <property type="evidence" value="ECO:0007669"/>
    <property type="project" value="TreeGrafter"/>
</dbReference>
<dbReference type="GO" id="GO:0005737">
    <property type="term" value="C:cytoplasm"/>
    <property type="evidence" value="ECO:0007669"/>
    <property type="project" value="TreeGrafter"/>
</dbReference>
<dbReference type="Gene3D" id="2.130.10.10">
    <property type="entry name" value="YVTN repeat-like/Quinoprotein amine dehydrogenase"/>
    <property type="match status" value="2"/>
</dbReference>
<dbReference type="Pfam" id="PF00400">
    <property type="entry name" value="WD40"/>
    <property type="match status" value="1"/>
</dbReference>
<name>A0AAW0UQ68_SCYPA</name>
<reference evidence="3 4" key="1">
    <citation type="submission" date="2023-03" db="EMBL/GenBank/DDBJ databases">
        <title>High-quality genome of Scylla paramamosain provides insights in environmental adaptation.</title>
        <authorList>
            <person name="Zhang L."/>
        </authorList>
    </citation>
    <scope>NUCLEOTIDE SEQUENCE [LARGE SCALE GENOMIC DNA]</scope>
    <source>
        <strain evidence="3">LZ_2023a</strain>
        <tissue evidence="3">Muscle</tissue>
    </source>
</reference>
<dbReference type="Proteomes" id="UP001487740">
    <property type="component" value="Unassembled WGS sequence"/>
</dbReference>
<dbReference type="InterPro" id="IPR015943">
    <property type="entry name" value="WD40/YVTN_repeat-like_dom_sf"/>
</dbReference>
<dbReference type="InterPro" id="IPR036322">
    <property type="entry name" value="WD40_repeat_dom_sf"/>
</dbReference>
<sequence>MIRKFVYICVVSLIFTEVARGKTETTQTQSLHFKTRGGWGKITRISLFYLHFLEEDARMGEKLLATTGDTIKLWNASTYAFCEEIPSESGHVSRLAWNQDGQCLASLSDSGKEIHLSAICGKSEANIGVVRGLIVDDVQGEITNVKNSQTKKKVFAPTDRAISRIAFSLSDSHIAAATKKGTLYLLSVLNKLTAGPYEVFNNQVVTGLTYSRVKKSLLGCCSEGGAVALYDTHANKVLHSFPDAHSFAVNGISFSPVNEFLMVSVGYDKKLCCFNVQSRQPVMTHRSSAPLTSIAFLSMGQLVALGTMTGQVFIHDMRTINTPLATLKAHKSAVTNVLLQPSPKSKSVSSSKTGQRSGAACSLAVTSQRPVKSCSDNPTAMSPELEAKPQPVPETTDFDLSVFSPVRDTNLPSQIQVSEGDGLNIPDFKIDVPVESAFLQSLLSPVRTTDLQNNHHTTLAHHMDINEDNLLSPVRDTTTIARNDINLESPGTQLKSPSAMEVSLSSPTDITDKENIEPSFAAAKVQSPATQQTTCDPPLPATHSPATLEDRSKGINSSIWTSPAPPVSIPFTTPSRISPPKKRQLLRPVRASDLDPRHSNTTPDCC</sequence>
<evidence type="ECO:0000256" key="2">
    <source>
        <dbReference type="SAM" id="SignalP"/>
    </source>
</evidence>
<evidence type="ECO:0000313" key="4">
    <source>
        <dbReference type="Proteomes" id="UP001487740"/>
    </source>
</evidence>
<feature type="region of interest" description="Disordered" evidence="1">
    <location>
        <begin position="370"/>
        <end position="392"/>
    </location>
</feature>
<keyword evidence="2" id="KW-0732">Signal</keyword>
<proteinExistence type="predicted"/>
<dbReference type="InterPro" id="IPR052818">
    <property type="entry name" value="NEDD1_Spindle_Assembly"/>
</dbReference>
<dbReference type="PANTHER" id="PTHR44414">
    <property type="entry name" value="PROTEIN NEDD1"/>
    <property type="match status" value="1"/>
</dbReference>
<dbReference type="InterPro" id="IPR001680">
    <property type="entry name" value="WD40_rpt"/>
</dbReference>
<accession>A0AAW0UQ68</accession>
<dbReference type="EMBL" id="JARAKH010000008">
    <property type="protein sequence ID" value="KAK8401885.1"/>
    <property type="molecule type" value="Genomic_DNA"/>
</dbReference>
<gene>
    <name evidence="3" type="ORF">O3P69_001171</name>
</gene>
<dbReference type="AlphaFoldDB" id="A0AAW0UQ68"/>
<dbReference type="SMART" id="SM00320">
    <property type="entry name" value="WD40"/>
    <property type="match status" value="5"/>
</dbReference>
<comment type="caution">
    <text evidence="3">The sequence shown here is derived from an EMBL/GenBank/DDBJ whole genome shotgun (WGS) entry which is preliminary data.</text>
</comment>
<evidence type="ECO:0000256" key="1">
    <source>
        <dbReference type="SAM" id="MobiDB-lite"/>
    </source>
</evidence>
<dbReference type="SUPFAM" id="SSF50978">
    <property type="entry name" value="WD40 repeat-like"/>
    <property type="match status" value="1"/>
</dbReference>
<feature type="signal peptide" evidence="2">
    <location>
        <begin position="1"/>
        <end position="21"/>
    </location>
</feature>
<feature type="chain" id="PRO_5043396282" evidence="2">
    <location>
        <begin position="22"/>
        <end position="606"/>
    </location>
</feature>
<dbReference type="GO" id="GO:0005814">
    <property type="term" value="C:centriole"/>
    <property type="evidence" value="ECO:0007669"/>
    <property type="project" value="TreeGrafter"/>
</dbReference>
<feature type="region of interest" description="Disordered" evidence="1">
    <location>
        <begin position="525"/>
        <end position="606"/>
    </location>
</feature>
<protein>
    <submittedName>
        <fullName evidence="3">Uncharacterized protein</fullName>
    </submittedName>
</protein>
<dbReference type="GO" id="GO:0043015">
    <property type="term" value="F:gamma-tubulin binding"/>
    <property type="evidence" value="ECO:0007669"/>
    <property type="project" value="TreeGrafter"/>
</dbReference>
<dbReference type="GO" id="GO:0005813">
    <property type="term" value="C:centrosome"/>
    <property type="evidence" value="ECO:0007669"/>
    <property type="project" value="TreeGrafter"/>
</dbReference>
<dbReference type="GO" id="GO:0036064">
    <property type="term" value="C:ciliary basal body"/>
    <property type="evidence" value="ECO:0007669"/>
    <property type="project" value="TreeGrafter"/>
</dbReference>
<keyword evidence="4" id="KW-1185">Reference proteome</keyword>
<feature type="compositionally biased region" description="Polar residues" evidence="1">
    <location>
        <begin position="370"/>
        <end position="380"/>
    </location>
</feature>
<dbReference type="GO" id="GO:0000922">
    <property type="term" value="C:spindle pole"/>
    <property type="evidence" value="ECO:0007669"/>
    <property type="project" value="TreeGrafter"/>
</dbReference>
<organism evidence="3 4">
    <name type="scientific">Scylla paramamosain</name>
    <name type="common">Mud crab</name>
    <dbReference type="NCBI Taxonomy" id="85552"/>
    <lineage>
        <taxon>Eukaryota</taxon>
        <taxon>Metazoa</taxon>
        <taxon>Ecdysozoa</taxon>
        <taxon>Arthropoda</taxon>
        <taxon>Crustacea</taxon>
        <taxon>Multicrustacea</taxon>
        <taxon>Malacostraca</taxon>
        <taxon>Eumalacostraca</taxon>
        <taxon>Eucarida</taxon>
        <taxon>Decapoda</taxon>
        <taxon>Pleocyemata</taxon>
        <taxon>Brachyura</taxon>
        <taxon>Eubrachyura</taxon>
        <taxon>Portunoidea</taxon>
        <taxon>Portunidae</taxon>
        <taxon>Portuninae</taxon>
        <taxon>Scylla</taxon>
    </lineage>
</organism>
<evidence type="ECO:0000313" key="3">
    <source>
        <dbReference type="EMBL" id="KAK8401885.1"/>
    </source>
</evidence>
<dbReference type="GO" id="GO:0007020">
    <property type="term" value="P:microtubule nucleation"/>
    <property type="evidence" value="ECO:0007669"/>
    <property type="project" value="TreeGrafter"/>
</dbReference>